<dbReference type="EMBL" id="KZ819324">
    <property type="protein sequence ID" value="PWN22023.1"/>
    <property type="molecule type" value="Genomic_DNA"/>
</dbReference>
<sequence length="351" mass="38815">MSTSYSLDDLQDLQTQPIFLSQFLKLSLPRIRTLYNPSTARLTGPTRQPSFTNRAYFGSTTAVATSDSPPSPTLLKALPELQLSEWPSFLESIHTSLSTIQGGEHILAPPAFRADDLPIATLLPTVFLWVIVAVWQPCLRMYELDEFHIAIGAGQGGEGERRRELKAGDHLPEHEELEWAQQVGEETVGALPRQVFYTIKPTTTRDRMDPPGKEEDEAFRGIKALISVEEPWTVDLSLLDPTSISSEEILSCLKESGQGKLKNQEGADLKRATTFAALLTCLSSLQESKVRFAVLTTYELFVFVKVGFSGDGVIDMVEMSPPVKSGDTLKQGKSTSVFAAMWWFGKEIMTG</sequence>
<dbReference type="RefSeq" id="XP_025349183.1">
    <property type="nucleotide sequence ID" value="XM_025489437.1"/>
</dbReference>
<dbReference type="Proteomes" id="UP000245942">
    <property type="component" value="Unassembled WGS sequence"/>
</dbReference>
<proteinExistence type="predicted"/>
<organism evidence="1 2">
    <name type="scientific">Pseudomicrostroma glucosiphilum</name>
    <dbReference type="NCBI Taxonomy" id="1684307"/>
    <lineage>
        <taxon>Eukaryota</taxon>
        <taxon>Fungi</taxon>
        <taxon>Dikarya</taxon>
        <taxon>Basidiomycota</taxon>
        <taxon>Ustilaginomycotina</taxon>
        <taxon>Exobasidiomycetes</taxon>
        <taxon>Microstromatales</taxon>
        <taxon>Microstromatales incertae sedis</taxon>
        <taxon>Pseudomicrostroma</taxon>
    </lineage>
</organism>
<evidence type="ECO:0000313" key="2">
    <source>
        <dbReference type="Proteomes" id="UP000245942"/>
    </source>
</evidence>
<dbReference type="GeneID" id="37011171"/>
<gene>
    <name evidence="1" type="ORF">BCV69DRAFT_162584</name>
</gene>
<dbReference type="OrthoDB" id="3353894at2759"/>
<keyword evidence="2" id="KW-1185">Reference proteome</keyword>
<evidence type="ECO:0000313" key="1">
    <source>
        <dbReference type="EMBL" id="PWN22023.1"/>
    </source>
</evidence>
<accession>A0A316UC96</accession>
<name>A0A316UC96_9BASI</name>
<reference evidence="1 2" key="1">
    <citation type="journal article" date="2018" name="Mol. Biol. Evol.">
        <title>Broad Genomic Sampling Reveals a Smut Pathogenic Ancestry of the Fungal Clade Ustilaginomycotina.</title>
        <authorList>
            <person name="Kijpornyongpan T."/>
            <person name="Mondo S.J."/>
            <person name="Barry K."/>
            <person name="Sandor L."/>
            <person name="Lee J."/>
            <person name="Lipzen A."/>
            <person name="Pangilinan J."/>
            <person name="LaButti K."/>
            <person name="Hainaut M."/>
            <person name="Henrissat B."/>
            <person name="Grigoriev I.V."/>
            <person name="Spatafora J.W."/>
            <person name="Aime M.C."/>
        </authorList>
    </citation>
    <scope>NUCLEOTIDE SEQUENCE [LARGE SCALE GENOMIC DNA]</scope>
    <source>
        <strain evidence="1 2">MCA 4718</strain>
    </source>
</reference>
<dbReference type="AlphaFoldDB" id="A0A316UC96"/>
<protein>
    <submittedName>
        <fullName evidence="1">Uncharacterized protein</fullName>
    </submittedName>
</protein>